<dbReference type="OrthoDB" id="4521980at2759"/>
<accession>A0A6G1I152</accession>
<sequence>MAHQLSTSEIAALRHWSEFGQPGEPSPRRIQATDWKTTGFRKPIKSPWNQSVPHEQLPKLINGFRPREMEDKWFIYTDGPDDRGRALIHMARSWTGHKMAEIEMYVPVGPSELAAGVLPVMTSITWESNEECIRGNNEQRAKDTALRVCSWILCVTF</sequence>
<organism evidence="1 2">
    <name type="scientific">Trichodelitschia bisporula</name>
    <dbReference type="NCBI Taxonomy" id="703511"/>
    <lineage>
        <taxon>Eukaryota</taxon>
        <taxon>Fungi</taxon>
        <taxon>Dikarya</taxon>
        <taxon>Ascomycota</taxon>
        <taxon>Pezizomycotina</taxon>
        <taxon>Dothideomycetes</taxon>
        <taxon>Dothideomycetes incertae sedis</taxon>
        <taxon>Phaeotrichales</taxon>
        <taxon>Phaeotrichaceae</taxon>
        <taxon>Trichodelitschia</taxon>
    </lineage>
</organism>
<dbReference type="EMBL" id="ML996692">
    <property type="protein sequence ID" value="KAF2401799.1"/>
    <property type="molecule type" value="Genomic_DNA"/>
</dbReference>
<protein>
    <submittedName>
        <fullName evidence="1">Uncharacterized protein</fullName>
    </submittedName>
</protein>
<dbReference type="Proteomes" id="UP000799640">
    <property type="component" value="Unassembled WGS sequence"/>
</dbReference>
<name>A0A6G1I152_9PEZI</name>
<evidence type="ECO:0000313" key="1">
    <source>
        <dbReference type="EMBL" id="KAF2401799.1"/>
    </source>
</evidence>
<keyword evidence="2" id="KW-1185">Reference proteome</keyword>
<gene>
    <name evidence="1" type="ORF">EJ06DRAFT_555442</name>
</gene>
<dbReference type="AlphaFoldDB" id="A0A6G1I152"/>
<evidence type="ECO:0000313" key="2">
    <source>
        <dbReference type="Proteomes" id="UP000799640"/>
    </source>
</evidence>
<proteinExistence type="predicted"/>
<reference evidence="1" key="1">
    <citation type="journal article" date="2020" name="Stud. Mycol.">
        <title>101 Dothideomycetes genomes: a test case for predicting lifestyles and emergence of pathogens.</title>
        <authorList>
            <person name="Haridas S."/>
            <person name="Albert R."/>
            <person name="Binder M."/>
            <person name="Bloem J."/>
            <person name="Labutti K."/>
            <person name="Salamov A."/>
            <person name="Andreopoulos B."/>
            <person name="Baker S."/>
            <person name="Barry K."/>
            <person name="Bills G."/>
            <person name="Bluhm B."/>
            <person name="Cannon C."/>
            <person name="Castanera R."/>
            <person name="Culley D."/>
            <person name="Daum C."/>
            <person name="Ezra D."/>
            <person name="Gonzalez J."/>
            <person name="Henrissat B."/>
            <person name="Kuo A."/>
            <person name="Liang C."/>
            <person name="Lipzen A."/>
            <person name="Lutzoni F."/>
            <person name="Magnuson J."/>
            <person name="Mondo S."/>
            <person name="Nolan M."/>
            <person name="Ohm R."/>
            <person name="Pangilinan J."/>
            <person name="Park H.-J."/>
            <person name="Ramirez L."/>
            <person name="Alfaro M."/>
            <person name="Sun H."/>
            <person name="Tritt A."/>
            <person name="Yoshinaga Y."/>
            <person name="Zwiers L.-H."/>
            <person name="Turgeon B."/>
            <person name="Goodwin S."/>
            <person name="Spatafora J."/>
            <person name="Crous P."/>
            <person name="Grigoriev I."/>
        </authorList>
    </citation>
    <scope>NUCLEOTIDE SEQUENCE</scope>
    <source>
        <strain evidence="1">CBS 262.69</strain>
    </source>
</reference>